<proteinExistence type="predicted"/>
<evidence type="ECO:0000313" key="3">
    <source>
        <dbReference type="EMBL" id="KAF7301181.1"/>
    </source>
</evidence>
<feature type="region of interest" description="Disordered" evidence="1">
    <location>
        <begin position="2340"/>
        <end position="2381"/>
    </location>
</feature>
<keyword evidence="2" id="KW-0472">Membrane</keyword>
<dbReference type="Pfam" id="PF12505">
    <property type="entry name" value="DUF3712"/>
    <property type="match status" value="6"/>
</dbReference>
<sequence length="2381" mass="247677">MSGYEPRFAASAASVGSNTGLRGHAQAPAGSHFSEGPASTGNASPTQGASAPPAQPKQPFYKTRRFIISQLIIIPLGIVILFVLLFPVVKAVAQLVVNRATLDIQVAAITAPTNNSFMLAMQGNVAHTGFIPASINFQEPVDVTWIRDDGSQIPMGQLSLDSLHARNKRANINQTATPFTIVNETAFSLFSAHLITDQNFTWRLESSNLRVQAAKFPVSKGIKFKKDITMKGFNSFSGNVAIQEFQLPSDNPAGGIDFVAVTALSNPRRVAFNLNLGTTIFALSYKNVSLGLGTSTNTVIAPGNNTITLRGVLEKHTDPNEIAVISELFTNYLNSKVTPVLATGVSTLQADGSAISWLSAGLKALNLNVPLVPPTPINPINAISIGNFDLAFSQDKPWSPSATSNTVTAALGLPFGFSVSIGQIQNTFDIKMMDDRTVAGLSTPLGASTSKIAVYGPTNITGQVDISINNTNLNSADVDHPTFAAFNKDLTNKDVAPFRLVGHSRAVATLALGTITLDPINVNVTTSLKGLQGLKGMVTIGSVDVQGGTTDGITLGIQVSINNPSNLKLAIGDLTLNLLRDGANIGTAVIPNLTLNMGVNNVTSKSTFKANASPQGLQTLNDFVGGKDVQLSIAGFDQSTKVASLADALGSIDVSANLPALKTKLLDTAALEILTSTGRSSNISHVTVSLANPFTTPLQITSIKSTVSAFGINLGTIDSKTGFASPGKATTKSPPLELNMNVEPSTLFSLTRRLALEAGLNVDPLDQIVQIGGISYLPAAATGSSPIRRHFSRDTNVFTGFNLPNFVQAAFKKLQSDVELTAGVNIGDYATSLTYSQTGLPTNTDDTLNLILPVLAQPIVQKLVGGSKLGLDTILIKNPAQEAFTAQLKGAITNAGPFDASIAFAGQGLTVNWNGGAIGHIKMDPLKVVADAGATLDTSSTFSVADAGRLTDFTKALLTQESFDWQISGDNLTVSALGIDVTSISAAYSVSLKGFNGLKGGVVIKTFDLPSDDPAGGIHLTLDATAANPSQVGIELSSLSFDTFASDTKIASVSTGSVTLAPGATSQLALTGRLLPQSSAEGLAVVSDVFNRFVQGQNSDVVVHGVGAGSSSVTWLNDGIKALQVATVLPNQGKLTVIKSISLNQLTLAFTESTAYGPLASTSNTEAAFTLPFAFPIDITSLQQTIHVGYQGNDIAQLAIPQAPAKTDVGSRIIHLTFEDVAFAAADGMHSQFDGFVADTTVGNQVTLKLSGSAAADARTAVGVLALKGIDFSVDSTIAGLQGLNARPITVANLDVKHGFSDYLLITVDSALFNPSNLTIGTGDVSFNLQFQDQTIGSADLAKLVITPGNRSYPIEVHYAPQGSSALTAGKALLQNYIQGVNSDTAIGGSTSSTPIQSLKQALSKIHLSPVTIPALHQNLIRSASIKFPTNIVQTGIAQATFILDNPFTASINLLKVNTVATFHGVPLGTIDADVSANPIHADGHGSVTSSPLPLKFNLNPLAIIGLLTTLAQENNVNLGPLIPLFQYVVSNPDIKTTVTTAVDLTPSTCVSGQQFDFAAAILTDLKNLKADLAVQSGLKLDDYATDLSFSQKTVPIQTDMTALFLIGAVAAPVAQHLVDGANLAFSQANITNISDEGFDLSLQGSITNIGPLDATITFVDPLTVTWEGQNIAQIALPPVCVAANTGLPNYSTKARLTITNSGAFTEFATKILHDAEFTWTVTTPKLRLQALGTIFDNVQLTKDLKFKAFNNLPGVTISNFQLPSDDPAGGIHIETDSLIPSTAQLGLDLGTVTFSSSFQGVEIGPLAASNLFLAPTATTKTHLTGRITPKSGSDLDTIGVLFSNYLAGKNQTLAVSGQSVQPSGSSGPVAWLSAAFKTLTLDVTLPGQTFTVINAITINQIALTMVNQDQASAALSSSDNTLAKYKNPFGFSLQVVEAGEELLLSELGLDIARLSLPMAPVDAGVSTGNEADLHITFKDQPLTAATDSGYQLLLAVALLTPSTQFVISGNANVFAKTTIGNVPISGIPFNVDSTIVGINSFNNKATLADVAITGSGGAGGSEFIVVPLTTTLQNPSNISLKTVDISLPVIYQGVSIGRAAIKELDLVPGENKVATEFHYGPADANNTVAQAFVTNFIQGNAVIPLAIQGDLQSTPFASLAPALSSLALSTGVPGLGQAILITHINVYITLESLVTNIVSIDFDFQNPLDTEITIKHIQVDSGLNGIIYAFVTTDMDFTIPAHGTANSGNIGNVLLTQGAIASLAIIPEQKLDLFAASTVQVGKGGYTLPWLKITESSVPTAYSLQLGLAAMQKAATTIAASSSAALASSAAVVVSSAVEVKSQDNTNTQPTKAPEAQEPAESKPAVVAASNPAPVSSAAS</sequence>
<dbReference type="InterPro" id="IPR022185">
    <property type="entry name" value="DUF3712"/>
</dbReference>
<dbReference type="PANTHER" id="PTHR35895">
    <property type="entry name" value="CHROMOSOME 16, WHOLE GENOME SHOTGUN SEQUENCE"/>
    <property type="match status" value="1"/>
</dbReference>
<dbReference type="GO" id="GO:0000329">
    <property type="term" value="C:fungal-type vacuole membrane"/>
    <property type="evidence" value="ECO:0007669"/>
    <property type="project" value="InterPro"/>
</dbReference>
<evidence type="ECO:0000256" key="2">
    <source>
        <dbReference type="SAM" id="Phobius"/>
    </source>
</evidence>
<reference evidence="3" key="1">
    <citation type="submission" date="2020-05" db="EMBL/GenBank/DDBJ databases">
        <title>Mycena genomes resolve the evolution of fungal bioluminescence.</title>
        <authorList>
            <person name="Tsai I.J."/>
        </authorList>
    </citation>
    <scope>NUCLEOTIDE SEQUENCE</scope>
    <source>
        <strain evidence="3">171206Taipei</strain>
    </source>
</reference>
<protein>
    <submittedName>
        <fullName evidence="3">Uncharacterized protein</fullName>
    </submittedName>
</protein>
<dbReference type="SUPFAM" id="SSF117070">
    <property type="entry name" value="LEA14-like"/>
    <property type="match status" value="1"/>
</dbReference>
<dbReference type="OrthoDB" id="10039566at2759"/>
<organism evidence="3 4">
    <name type="scientific">Mycena indigotica</name>
    <dbReference type="NCBI Taxonomy" id="2126181"/>
    <lineage>
        <taxon>Eukaryota</taxon>
        <taxon>Fungi</taxon>
        <taxon>Dikarya</taxon>
        <taxon>Basidiomycota</taxon>
        <taxon>Agaricomycotina</taxon>
        <taxon>Agaricomycetes</taxon>
        <taxon>Agaricomycetidae</taxon>
        <taxon>Agaricales</taxon>
        <taxon>Marasmiineae</taxon>
        <taxon>Mycenaceae</taxon>
        <taxon>Mycena</taxon>
    </lineage>
</organism>
<dbReference type="GeneID" id="59346053"/>
<dbReference type="InterPro" id="IPR046368">
    <property type="entry name" value="Tag1"/>
</dbReference>
<dbReference type="RefSeq" id="XP_037219181.1">
    <property type="nucleotide sequence ID" value="XM_037363537.1"/>
</dbReference>
<comment type="caution">
    <text evidence="3">The sequence shown here is derived from an EMBL/GenBank/DDBJ whole genome shotgun (WGS) entry which is preliminary data.</text>
</comment>
<feature type="compositionally biased region" description="Low complexity" evidence="1">
    <location>
        <begin position="2365"/>
        <end position="2381"/>
    </location>
</feature>
<feature type="region of interest" description="Disordered" evidence="1">
    <location>
        <begin position="15"/>
        <end position="56"/>
    </location>
</feature>
<feature type="transmembrane region" description="Helical" evidence="2">
    <location>
        <begin position="66"/>
        <end position="89"/>
    </location>
</feature>
<name>A0A8H6SM59_9AGAR</name>
<dbReference type="Proteomes" id="UP000636479">
    <property type="component" value="Unassembled WGS sequence"/>
</dbReference>
<keyword evidence="2" id="KW-1133">Transmembrane helix</keyword>
<evidence type="ECO:0000313" key="4">
    <source>
        <dbReference type="Proteomes" id="UP000636479"/>
    </source>
</evidence>
<gene>
    <name evidence="3" type="ORF">MIND_00682600</name>
</gene>
<accession>A0A8H6SM59</accession>
<evidence type="ECO:0000256" key="1">
    <source>
        <dbReference type="SAM" id="MobiDB-lite"/>
    </source>
</evidence>
<keyword evidence="2" id="KW-0812">Transmembrane</keyword>
<dbReference type="PANTHER" id="PTHR35895:SF1">
    <property type="entry name" value="LIPID-BINDING SERUM GLYCOPROTEIN C-TERMINAL DOMAIN-CONTAINING PROTEIN"/>
    <property type="match status" value="1"/>
</dbReference>
<keyword evidence="4" id="KW-1185">Reference proteome</keyword>
<feature type="compositionally biased region" description="Polar residues" evidence="1">
    <location>
        <begin position="37"/>
        <end position="49"/>
    </location>
</feature>
<dbReference type="Gene3D" id="2.60.40.1820">
    <property type="match status" value="1"/>
</dbReference>
<dbReference type="EMBL" id="JACAZF010000006">
    <property type="protein sequence ID" value="KAF7301181.1"/>
    <property type="molecule type" value="Genomic_DNA"/>
</dbReference>